<dbReference type="InterPro" id="IPR036942">
    <property type="entry name" value="Beta-barrel_TonB_sf"/>
</dbReference>
<evidence type="ECO:0000313" key="9">
    <source>
        <dbReference type="Proteomes" id="UP001163981"/>
    </source>
</evidence>
<evidence type="ECO:0000256" key="6">
    <source>
        <dbReference type="ARBA" id="ARBA00023237"/>
    </source>
</evidence>
<dbReference type="PANTHER" id="PTHR30069:SF40">
    <property type="entry name" value="TONB-DEPENDENT RECEPTOR NMB0964-RELATED"/>
    <property type="match status" value="1"/>
</dbReference>
<evidence type="ECO:0000313" key="8">
    <source>
        <dbReference type="EMBL" id="UZH56024.1"/>
    </source>
</evidence>
<evidence type="ECO:0000256" key="3">
    <source>
        <dbReference type="ARBA" id="ARBA00022452"/>
    </source>
</evidence>
<sequence length="576" mass="65796">MKIKSLGVFIMFLVFTGFSYAQDLGSEMVEVVKPYTPTVSDAFKIKETPKISDSVNLQKRPVQYSIFSVPVASTFTPAKGRATTVERQRPPKLYDNYITLGFGTYTSALAEFYSNIEVTRSDNFGVFLIHNSAQGGIDGVELDDHYYDTELNLNYSSRKRNLVWNTDFGVEHRLFNWYGVASDEVSQEVINNLDPQHNYYSVYAGGEINWEKSFFDRAEAKYRYFGDDFESVEHRLTFKPTLEIPIGGELFHTNIIFDYLKGSFAPYYEEGEDLNYSYMNLGLASGLVILRDDLTLNLGAAIYYSYDSENSDSGIYVYPQVTASYRAAGDYFIAYAGLEGELRQNSYYQFTKENPFLSPAVNIAPTDQQYNAYVGAKGKLSSNMGYNTRLKYMVEDYKPLFRSNPVEVTEQVQPVYAYGNSFGIVYDHVSTISVFGELDFDVNSAFNLRVNGEFFVYDTSDEEEAWNLPAFRANLIGDYQITEKWFAGANIYFVGERKDFGIYQTSDVINSVRTEIVNLDNYFDLNLNVGYRFNDKLSIFARGHNLLGDNYERWVDYPVLGMQVMAGATYKFDFGR</sequence>
<evidence type="ECO:0000256" key="1">
    <source>
        <dbReference type="ARBA" id="ARBA00004571"/>
    </source>
</evidence>
<keyword evidence="3" id="KW-1134">Transmembrane beta strand</keyword>
<keyword evidence="8" id="KW-0675">Receptor</keyword>
<dbReference type="SUPFAM" id="SSF56935">
    <property type="entry name" value="Porins"/>
    <property type="match status" value="1"/>
</dbReference>
<protein>
    <submittedName>
        <fullName evidence="8">TonB-dependent receptor</fullName>
    </submittedName>
</protein>
<feature type="chain" id="PRO_5045700990" evidence="7">
    <location>
        <begin position="22"/>
        <end position="576"/>
    </location>
</feature>
<dbReference type="InterPro" id="IPR039426">
    <property type="entry name" value="TonB-dep_rcpt-like"/>
</dbReference>
<keyword evidence="2" id="KW-0813">Transport</keyword>
<keyword evidence="6" id="KW-0998">Cell outer membrane</keyword>
<dbReference type="RefSeq" id="WP_265164436.1">
    <property type="nucleotide sequence ID" value="NZ_CP069620.1"/>
</dbReference>
<dbReference type="EMBL" id="CP069620">
    <property type="protein sequence ID" value="UZH56024.1"/>
    <property type="molecule type" value="Genomic_DNA"/>
</dbReference>
<proteinExistence type="predicted"/>
<feature type="signal peptide" evidence="7">
    <location>
        <begin position="1"/>
        <end position="21"/>
    </location>
</feature>
<dbReference type="Proteomes" id="UP001163981">
    <property type="component" value="Chromosome"/>
</dbReference>
<accession>A0ABY6NSZ3</accession>
<comment type="subcellular location">
    <subcellularLocation>
        <location evidence="1">Cell outer membrane</location>
        <topology evidence="1">Multi-pass membrane protein</topology>
    </subcellularLocation>
</comment>
<evidence type="ECO:0000256" key="4">
    <source>
        <dbReference type="ARBA" id="ARBA00022692"/>
    </source>
</evidence>
<gene>
    <name evidence="8" type="ORF">JRG66_03905</name>
</gene>
<keyword evidence="7" id="KW-0732">Signal</keyword>
<name>A0ABY6NSZ3_9FLAO</name>
<dbReference type="Gene3D" id="2.40.170.20">
    <property type="entry name" value="TonB-dependent receptor, beta-barrel domain"/>
    <property type="match status" value="1"/>
</dbReference>
<keyword evidence="4" id="KW-0812">Transmembrane</keyword>
<keyword evidence="5" id="KW-0472">Membrane</keyword>
<organism evidence="8 9">
    <name type="scientific">Salinimicrobium tongyeongense</name>
    <dbReference type="NCBI Taxonomy" id="2809707"/>
    <lineage>
        <taxon>Bacteria</taxon>
        <taxon>Pseudomonadati</taxon>
        <taxon>Bacteroidota</taxon>
        <taxon>Flavobacteriia</taxon>
        <taxon>Flavobacteriales</taxon>
        <taxon>Flavobacteriaceae</taxon>
        <taxon>Salinimicrobium</taxon>
    </lineage>
</organism>
<evidence type="ECO:0000256" key="5">
    <source>
        <dbReference type="ARBA" id="ARBA00023136"/>
    </source>
</evidence>
<dbReference type="PANTHER" id="PTHR30069">
    <property type="entry name" value="TONB-DEPENDENT OUTER MEMBRANE RECEPTOR"/>
    <property type="match status" value="1"/>
</dbReference>
<evidence type="ECO:0000256" key="7">
    <source>
        <dbReference type="SAM" id="SignalP"/>
    </source>
</evidence>
<evidence type="ECO:0000256" key="2">
    <source>
        <dbReference type="ARBA" id="ARBA00022448"/>
    </source>
</evidence>
<keyword evidence="9" id="KW-1185">Reference proteome</keyword>
<reference evidence="8" key="1">
    <citation type="submission" date="2021-02" db="EMBL/GenBank/DDBJ databases">
        <title>Salinimicrobium sp. nov. isolated from seawater in Tongyeong, Republic of Korea.</title>
        <authorList>
            <person name="Lee S.-J."/>
        </authorList>
    </citation>
    <scope>NUCLEOTIDE SEQUENCE</scope>
    <source>
        <strain evidence="8">HN-2-9-2</strain>
    </source>
</reference>